<organism evidence="3 4">
    <name type="scientific">Cuscuta australis</name>
    <dbReference type="NCBI Taxonomy" id="267555"/>
    <lineage>
        <taxon>Eukaryota</taxon>
        <taxon>Viridiplantae</taxon>
        <taxon>Streptophyta</taxon>
        <taxon>Embryophyta</taxon>
        <taxon>Tracheophyta</taxon>
        <taxon>Spermatophyta</taxon>
        <taxon>Magnoliopsida</taxon>
        <taxon>eudicotyledons</taxon>
        <taxon>Gunneridae</taxon>
        <taxon>Pentapetalae</taxon>
        <taxon>asterids</taxon>
        <taxon>lamiids</taxon>
        <taxon>Solanales</taxon>
        <taxon>Convolvulaceae</taxon>
        <taxon>Cuscuteae</taxon>
        <taxon>Cuscuta</taxon>
        <taxon>Cuscuta subgen. Grammica</taxon>
        <taxon>Cuscuta sect. Cleistogrammica</taxon>
    </lineage>
</organism>
<evidence type="ECO:0000313" key="3">
    <source>
        <dbReference type="EMBL" id="RAL42945.1"/>
    </source>
</evidence>
<comment type="caution">
    <text evidence="3">The sequence shown here is derived from an EMBL/GenBank/DDBJ whole genome shotgun (WGS) entry which is preliminary data.</text>
</comment>
<dbReference type="InterPro" id="IPR026960">
    <property type="entry name" value="RVT-Znf"/>
</dbReference>
<evidence type="ECO:0000259" key="2">
    <source>
        <dbReference type="Pfam" id="PF13966"/>
    </source>
</evidence>
<gene>
    <name evidence="3" type="ORF">DM860_009727</name>
</gene>
<feature type="transmembrane region" description="Helical" evidence="1">
    <location>
        <begin position="21"/>
        <end position="38"/>
    </location>
</feature>
<dbReference type="Proteomes" id="UP000249390">
    <property type="component" value="Unassembled WGS sequence"/>
</dbReference>
<keyword evidence="1" id="KW-0812">Transmembrane</keyword>
<dbReference type="AlphaFoldDB" id="A0A328DB25"/>
<evidence type="ECO:0000313" key="4">
    <source>
        <dbReference type="Proteomes" id="UP000249390"/>
    </source>
</evidence>
<reference evidence="3 4" key="1">
    <citation type="submission" date="2018-06" db="EMBL/GenBank/DDBJ databases">
        <title>The Genome of Cuscuta australis (Dodder) Provides Insight into the Evolution of Plant Parasitism.</title>
        <authorList>
            <person name="Liu H."/>
        </authorList>
    </citation>
    <scope>NUCLEOTIDE SEQUENCE [LARGE SCALE GENOMIC DNA]</scope>
    <source>
        <strain evidence="4">cv. Yunnan</strain>
        <tissue evidence="3">Vines</tissue>
    </source>
</reference>
<evidence type="ECO:0000256" key="1">
    <source>
        <dbReference type="SAM" id="Phobius"/>
    </source>
</evidence>
<sequence length="322" mass="38790">MTTRITTWSSRHLSYAGRIKLINSVLFGIYNFWARIFVIPEAVIHDLNGICRNFLWTGKAEYTKAPPISWNETCLPLNKGGAGIKNLGMWNKACIMKLIWDIANKKDLLWVRWVHTKYIKDGNIWTYAPKKDCPYYWRMMNEVKEDFKHYNIPGEYTVSKRYDWLLKDTPRNEWYKWVWSKASHPKHQMILWLIKHKRLKIRRRLRRYLEVQEERGNCGEKEETFEHLFWECTIAKEIREEIFMRMGIKCKATSLEHMETELGNIKTKRRKLMQGGRQYAIPSGKRGMMFFTIRIKIKKVTLRMFYFILEFSLIKKLDVGRE</sequence>
<keyword evidence="4" id="KW-1185">Reference proteome</keyword>
<dbReference type="PANTHER" id="PTHR33116">
    <property type="entry name" value="REVERSE TRANSCRIPTASE ZINC-BINDING DOMAIN-CONTAINING PROTEIN-RELATED-RELATED"/>
    <property type="match status" value="1"/>
</dbReference>
<dbReference type="PANTHER" id="PTHR33116:SF84">
    <property type="entry name" value="RNA-DIRECTED DNA POLYMERASE"/>
    <property type="match status" value="1"/>
</dbReference>
<keyword evidence="1" id="KW-0472">Membrane</keyword>
<feature type="domain" description="Reverse transcriptase zinc-binding" evidence="2">
    <location>
        <begin position="156"/>
        <end position="238"/>
    </location>
</feature>
<name>A0A328DB25_9ASTE</name>
<keyword evidence="1" id="KW-1133">Transmembrane helix</keyword>
<proteinExistence type="predicted"/>
<accession>A0A328DB25</accession>
<dbReference type="Pfam" id="PF13966">
    <property type="entry name" value="zf-RVT"/>
    <property type="match status" value="1"/>
</dbReference>
<protein>
    <recommendedName>
        <fullName evidence="2">Reverse transcriptase zinc-binding domain-containing protein</fullName>
    </recommendedName>
</protein>
<dbReference type="EMBL" id="NQVE01000161">
    <property type="protein sequence ID" value="RAL42945.1"/>
    <property type="molecule type" value="Genomic_DNA"/>
</dbReference>